<dbReference type="GO" id="GO:0000053">
    <property type="term" value="P:argininosuccinate metabolic process"/>
    <property type="evidence" value="ECO:0007669"/>
    <property type="project" value="TreeGrafter"/>
</dbReference>
<dbReference type="PANTHER" id="PTHR11587">
    <property type="entry name" value="ARGININOSUCCINATE SYNTHASE"/>
    <property type="match status" value="1"/>
</dbReference>
<evidence type="ECO:0000256" key="1">
    <source>
        <dbReference type="ARBA" id="ARBA00004967"/>
    </source>
</evidence>
<dbReference type="InterPro" id="IPR024074">
    <property type="entry name" value="AS_cat/multimer_dom_body"/>
</dbReference>
<feature type="domain" description="Arginosuccinate synthase C-terminal" evidence="8">
    <location>
        <begin position="1"/>
        <end position="50"/>
    </location>
</feature>
<comment type="pathway">
    <text evidence="1">Amino-acid biosynthesis; L-arginine biosynthesis; L-arginine from L-ornithine and carbamoyl phosphate: step 2/3.</text>
</comment>
<dbReference type="EMBL" id="DLYI01000087">
    <property type="protein sequence ID" value="HAC27573.1"/>
    <property type="molecule type" value="Genomic_DNA"/>
</dbReference>
<dbReference type="GO" id="GO:0000050">
    <property type="term" value="P:urea cycle"/>
    <property type="evidence" value="ECO:0007669"/>
    <property type="project" value="TreeGrafter"/>
</dbReference>
<dbReference type="GO" id="GO:0005524">
    <property type="term" value="F:ATP binding"/>
    <property type="evidence" value="ECO:0007669"/>
    <property type="project" value="UniProtKB-KW"/>
</dbReference>
<dbReference type="GO" id="GO:0005737">
    <property type="term" value="C:cytoplasm"/>
    <property type="evidence" value="ECO:0007669"/>
    <property type="project" value="TreeGrafter"/>
</dbReference>
<evidence type="ECO:0000313" key="10">
    <source>
        <dbReference type="Proteomes" id="UP000261325"/>
    </source>
</evidence>
<dbReference type="InterPro" id="IPR001518">
    <property type="entry name" value="Arginosuc_synth"/>
</dbReference>
<dbReference type="EC" id="6.3.4.5" evidence="2"/>
<dbReference type="GO" id="GO:0006526">
    <property type="term" value="P:L-arginine biosynthetic process"/>
    <property type="evidence" value="ECO:0007669"/>
    <property type="project" value="UniProtKB-UniPathway"/>
</dbReference>
<dbReference type="GO" id="GO:0004055">
    <property type="term" value="F:argininosuccinate synthase activity"/>
    <property type="evidence" value="ECO:0007669"/>
    <property type="project" value="UniProtKB-EC"/>
</dbReference>
<feature type="non-terminal residue" evidence="9">
    <location>
        <position position="50"/>
    </location>
</feature>
<comment type="caution">
    <text evidence="9">The sequence shown here is derived from an EMBL/GenBank/DDBJ whole genome shotgun (WGS) entry which is preliminary data.</text>
</comment>
<name>A0A3B8WEZ9_MARNT</name>
<keyword evidence="5" id="KW-0028">Amino-acid biosynthesis</keyword>
<reference evidence="9 10" key="1">
    <citation type="journal article" date="2018" name="Nat. Biotechnol.">
        <title>A standardized bacterial taxonomy based on genome phylogeny substantially revises the tree of life.</title>
        <authorList>
            <person name="Parks D.H."/>
            <person name="Chuvochina M."/>
            <person name="Waite D.W."/>
            <person name="Rinke C."/>
            <person name="Skarshewski A."/>
            <person name="Chaumeil P.A."/>
            <person name="Hugenholtz P."/>
        </authorList>
    </citation>
    <scope>NUCLEOTIDE SEQUENCE [LARGE SCALE GENOMIC DNA]</scope>
    <source>
        <strain evidence="9">UBA9049</strain>
    </source>
</reference>
<evidence type="ECO:0000259" key="8">
    <source>
        <dbReference type="Pfam" id="PF20979"/>
    </source>
</evidence>
<organism evidence="9 10">
    <name type="scientific">Marinobacter nauticus</name>
    <name type="common">Marinobacter hydrocarbonoclasticus</name>
    <name type="synonym">Marinobacter aquaeolei</name>
    <dbReference type="NCBI Taxonomy" id="2743"/>
    <lineage>
        <taxon>Bacteria</taxon>
        <taxon>Pseudomonadati</taxon>
        <taxon>Pseudomonadota</taxon>
        <taxon>Gammaproteobacteria</taxon>
        <taxon>Pseudomonadales</taxon>
        <taxon>Marinobacteraceae</taxon>
        <taxon>Marinobacter</taxon>
    </lineage>
</organism>
<evidence type="ECO:0000256" key="4">
    <source>
        <dbReference type="ARBA" id="ARBA00022598"/>
    </source>
</evidence>
<dbReference type="Pfam" id="PF20979">
    <property type="entry name" value="Arginosuc_syn_C"/>
    <property type="match status" value="1"/>
</dbReference>
<dbReference type="UniPathway" id="UPA00068">
    <property type="reaction ID" value="UER00113"/>
</dbReference>
<keyword evidence="7" id="KW-0067">ATP-binding</keyword>
<protein>
    <recommendedName>
        <fullName evidence="2">argininosuccinate synthase</fullName>
        <ecNumber evidence="2">6.3.4.5</ecNumber>
    </recommendedName>
</protein>
<proteinExistence type="predicted"/>
<evidence type="ECO:0000256" key="6">
    <source>
        <dbReference type="ARBA" id="ARBA00022741"/>
    </source>
</evidence>
<evidence type="ECO:0000256" key="5">
    <source>
        <dbReference type="ARBA" id="ARBA00022605"/>
    </source>
</evidence>
<gene>
    <name evidence="9" type="ORF">DCF82_07160</name>
</gene>
<dbReference type="Proteomes" id="UP000261325">
    <property type="component" value="Unassembled WGS sequence"/>
</dbReference>
<evidence type="ECO:0000256" key="3">
    <source>
        <dbReference type="ARBA" id="ARBA00022571"/>
    </source>
</evidence>
<dbReference type="AlphaFoldDB" id="A0A3B8WEZ9"/>
<evidence type="ECO:0000256" key="2">
    <source>
        <dbReference type="ARBA" id="ARBA00012286"/>
    </source>
</evidence>
<keyword evidence="3" id="KW-0055">Arginine biosynthesis</keyword>
<dbReference type="SUPFAM" id="SSF69864">
    <property type="entry name" value="Argininosuccinate synthetase, C-terminal domain"/>
    <property type="match status" value="1"/>
</dbReference>
<evidence type="ECO:0000256" key="7">
    <source>
        <dbReference type="ARBA" id="ARBA00022840"/>
    </source>
</evidence>
<dbReference type="Gene3D" id="3.90.1260.10">
    <property type="entry name" value="Argininosuccinate synthetase, chain A, domain 2"/>
    <property type="match status" value="1"/>
</dbReference>
<accession>A0A3B8WEZ9</accession>
<keyword evidence="6" id="KW-0547">Nucleotide-binding</keyword>
<dbReference type="InterPro" id="IPR048268">
    <property type="entry name" value="Arginosuc_syn_C"/>
</dbReference>
<sequence>RLKLYKGNVDVVGRKSDDSLFDEKIATFEEDQGAYDQKDAEGFIKLNALR</sequence>
<evidence type="ECO:0000313" key="9">
    <source>
        <dbReference type="EMBL" id="HAC27573.1"/>
    </source>
</evidence>
<feature type="non-terminal residue" evidence="9">
    <location>
        <position position="1"/>
    </location>
</feature>
<dbReference type="PANTHER" id="PTHR11587:SF2">
    <property type="entry name" value="ARGININOSUCCINATE SYNTHASE"/>
    <property type="match status" value="1"/>
</dbReference>
<keyword evidence="4" id="KW-0436">Ligase</keyword>